<accession>A0A7I7R6X2</accession>
<dbReference type="RefSeq" id="WP_083026829.1">
    <property type="nucleotide sequence ID" value="NZ_AP022589.1"/>
</dbReference>
<keyword evidence="4" id="KW-1185">Reference proteome</keyword>
<protein>
    <recommendedName>
        <fullName evidence="5">BON domain-containing protein</fullName>
    </recommendedName>
</protein>
<evidence type="ECO:0000259" key="1">
    <source>
        <dbReference type="Pfam" id="PF04972"/>
    </source>
</evidence>
<dbReference type="Proteomes" id="UP000192320">
    <property type="component" value="Unassembled WGS sequence"/>
</dbReference>
<sequence length="154" mass="15593">MRARLIGAVLGTALLVTIGYGIVERAHRPAPPPPLGAPGPVSVIREGNEVTLTGGVADPLARRVLLDAVLGSSDDVTVVDRLGLAPGAVTVDFTDAAPVFEAAAGIADFRLDADGDTVTLGGTAGKAAQAEAVQAAAEATWARAHIVNELVIER</sequence>
<dbReference type="EMBL" id="MVHZ01000015">
    <property type="protein sequence ID" value="ORA99530.1"/>
    <property type="molecule type" value="Genomic_DNA"/>
</dbReference>
<dbReference type="AlphaFoldDB" id="A0A7I7R6X2"/>
<dbReference type="Pfam" id="PF21923">
    <property type="entry name" value="BON_like"/>
    <property type="match status" value="1"/>
</dbReference>
<evidence type="ECO:0000313" key="4">
    <source>
        <dbReference type="Proteomes" id="UP000192320"/>
    </source>
</evidence>
<dbReference type="Gene3D" id="3.40.1520.20">
    <property type="match status" value="1"/>
</dbReference>
<name>A0A7I7R6X2_9MYCO</name>
<feature type="domain" description="BON" evidence="1">
    <location>
        <begin position="107"/>
        <end position="153"/>
    </location>
</feature>
<dbReference type="InterPro" id="IPR054121">
    <property type="entry name" value="ArfA_BON-like"/>
</dbReference>
<proteinExistence type="predicted"/>
<dbReference type="InterPro" id="IPR007055">
    <property type="entry name" value="BON_dom"/>
</dbReference>
<evidence type="ECO:0000259" key="2">
    <source>
        <dbReference type="Pfam" id="PF21923"/>
    </source>
</evidence>
<feature type="domain" description="Peptidoglycan-binding protein ArfA BON-like" evidence="2">
    <location>
        <begin position="41"/>
        <end position="86"/>
    </location>
</feature>
<dbReference type="OrthoDB" id="4762355at2"/>
<gene>
    <name evidence="3" type="ORF">BST33_13700</name>
</gene>
<comment type="caution">
    <text evidence="3">The sequence shown here is derived from an EMBL/GenBank/DDBJ whole genome shotgun (WGS) entry which is preliminary data.</text>
</comment>
<reference evidence="3 4" key="1">
    <citation type="submission" date="2017-02" db="EMBL/GenBank/DDBJ databases">
        <title>The new phylogeny of genus Mycobacterium.</title>
        <authorList>
            <person name="Tortoli E."/>
            <person name="Trovato A."/>
            <person name="Cirillo D.M."/>
        </authorList>
    </citation>
    <scope>NUCLEOTIDE SEQUENCE [LARGE SCALE GENOMIC DNA]</scope>
    <source>
        <strain evidence="3 4">DSM 45633</strain>
    </source>
</reference>
<evidence type="ECO:0008006" key="5">
    <source>
        <dbReference type="Google" id="ProtNLM"/>
    </source>
</evidence>
<organism evidence="3 4">
    <name type="scientific">Mycolicibacter minnesotensis</name>
    <dbReference type="NCBI Taxonomy" id="1118379"/>
    <lineage>
        <taxon>Bacteria</taxon>
        <taxon>Bacillati</taxon>
        <taxon>Actinomycetota</taxon>
        <taxon>Actinomycetes</taxon>
        <taxon>Mycobacteriales</taxon>
        <taxon>Mycobacteriaceae</taxon>
        <taxon>Mycolicibacter</taxon>
    </lineage>
</organism>
<dbReference type="Pfam" id="PF04972">
    <property type="entry name" value="BON"/>
    <property type="match status" value="1"/>
</dbReference>
<evidence type="ECO:0000313" key="3">
    <source>
        <dbReference type="EMBL" id="ORA99530.1"/>
    </source>
</evidence>